<feature type="transmembrane region" description="Helical" evidence="5">
    <location>
        <begin position="331"/>
        <end position="349"/>
    </location>
</feature>
<feature type="transmembrane region" description="Helical" evidence="5">
    <location>
        <begin position="20"/>
        <end position="44"/>
    </location>
</feature>
<dbReference type="Pfam" id="PF07690">
    <property type="entry name" value="MFS_1"/>
    <property type="match status" value="1"/>
</dbReference>
<feature type="transmembrane region" description="Helical" evidence="5">
    <location>
        <begin position="389"/>
        <end position="408"/>
    </location>
</feature>
<name>A0A147BL01_IXORI</name>
<feature type="transmembrane region" description="Helical" evidence="5">
    <location>
        <begin position="361"/>
        <end position="382"/>
    </location>
</feature>
<feature type="transmembrane region" description="Helical" evidence="5">
    <location>
        <begin position="156"/>
        <end position="175"/>
    </location>
</feature>
<comment type="subcellular location">
    <subcellularLocation>
        <location evidence="1">Membrane</location>
        <topology evidence="1">Multi-pass membrane protein</topology>
    </subcellularLocation>
</comment>
<dbReference type="Gene3D" id="1.20.1250.20">
    <property type="entry name" value="MFS general substrate transporter like domains"/>
    <property type="match status" value="1"/>
</dbReference>
<dbReference type="AlphaFoldDB" id="A0A147BL01"/>
<feature type="transmembrane region" description="Helical" evidence="5">
    <location>
        <begin position="452"/>
        <end position="471"/>
    </location>
</feature>
<evidence type="ECO:0000256" key="1">
    <source>
        <dbReference type="ARBA" id="ARBA00004141"/>
    </source>
</evidence>
<protein>
    <submittedName>
        <fullName evidence="7">Putative organic cation transporter-like protein</fullName>
    </submittedName>
</protein>
<dbReference type="GO" id="GO:0016020">
    <property type="term" value="C:membrane"/>
    <property type="evidence" value="ECO:0007669"/>
    <property type="project" value="UniProtKB-SubCell"/>
</dbReference>
<reference evidence="7" key="1">
    <citation type="journal article" date="2018" name="PLoS Negl. Trop. Dis.">
        <title>Sialome diversity of ticks revealed by RNAseq of single tick salivary glands.</title>
        <authorList>
            <person name="Perner J."/>
            <person name="Kropackova S."/>
            <person name="Kopacek P."/>
            <person name="Ribeiro J.M."/>
        </authorList>
    </citation>
    <scope>NUCLEOTIDE SEQUENCE</scope>
    <source>
        <strain evidence="7">Siblings of single egg batch collected in Ceske Budejovice</strain>
        <tissue evidence="7">Salivary glands</tissue>
    </source>
</reference>
<feature type="transmembrane region" description="Helical" evidence="5">
    <location>
        <begin position="414"/>
        <end position="431"/>
    </location>
</feature>
<dbReference type="InterPro" id="IPR005829">
    <property type="entry name" value="Sugar_transporter_CS"/>
</dbReference>
<evidence type="ECO:0000256" key="3">
    <source>
        <dbReference type="ARBA" id="ARBA00022989"/>
    </source>
</evidence>
<accession>A0A147BL01</accession>
<dbReference type="InterPro" id="IPR011701">
    <property type="entry name" value="MFS"/>
</dbReference>
<organism evidence="7">
    <name type="scientific">Ixodes ricinus</name>
    <name type="common">Common tick</name>
    <name type="synonym">Acarus ricinus</name>
    <dbReference type="NCBI Taxonomy" id="34613"/>
    <lineage>
        <taxon>Eukaryota</taxon>
        <taxon>Metazoa</taxon>
        <taxon>Ecdysozoa</taxon>
        <taxon>Arthropoda</taxon>
        <taxon>Chelicerata</taxon>
        <taxon>Arachnida</taxon>
        <taxon>Acari</taxon>
        <taxon>Parasitiformes</taxon>
        <taxon>Ixodida</taxon>
        <taxon>Ixodoidea</taxon>
        <taxon>Ixodidae</taxon>
        <taxon>Ixodinae</taxon>
        <taxon>Ixodes</taxon>
    </lineage>
</organism>
<evidence type="ECO:0000313" key="7">
    <source>
        <dbReference type="EMBL" id="JAR91473.1"/>
    </source>
</evidence>
<feature type="domain" description="Major facilitator superfamily (MFS) profile" evidence="6">
    <location>
        <begin position="84"/>
        <end position="502"/>
    </location>
</feature>
<feature type="transmembrane region" description="Helical" evidence="5">
    <location>
        <begin position="181"/>
        <end position="202"/>
    </location>
</feature>
<keyword evidence="3 5" id="KW-1133">Transmembrane helix</keyword>
<dbReference type="PROSITE" id="PS00216">
    <property type="entry name" value="SUGAR_TRANSPORT_1"/>
    <property type="match status" value="1"/>
</dbReference>
<evidence type="ECO:0000256" key="2">
    <source>
        <dbReference type="ARBA" id="ARBA00022692"/>
    </source>
</evidence>
<feature type="transmembrane region" description="Helical" evidence="5">
    <location>
        <begin position="477"/>
        <end position="497"/>
    </location>
</feature>
<dbReference type="PROSITE" id="PS50850">
    <property type="entry name" value="MFS"/>
    <property type="match status" value="1"/>
</dbReference>
<feature type="transmembrane region" description="Helical" evidence="5">
    <location>
        <begin position="123"/>
        <end position="144"/>
    </location>
</feature>
<evidence type="ECO:0000259" key="6">
    <source>
        <dbReference type="PROSITE" id="PS50850"/>
    </source>
</evidence>
<proteinExistence type="predicted"/>
<dbReference type="SUPFAM" id="SSF103473">
    <property type="entry name" value="MFS general substrate transporter"/>
    <property type="match status" value="1"/>
</dbReference>
<dbReference type="EMBL" id="GEGO01003931">
    <property type="protein sequence ID" value="JAR91473.1"/>
    <property type="molecule type" value="Transcribed_RNA"/>
</dbReference>
<dbReference type="GO" id="GO:0022857">
    <property type="term" value="F:transmembrane transporter activity"/>
    <property type="evidence" value="ECO:0007669"/>
    <property type="project" value="InterPro"/>
</dbReference>
<dbReference type="PANTHER" id="PTHR24064">
    <property type="entry name" value="SOLUTE CARRIER FAMILY 22 MEMBER"/>
    <property type="match status" value="1"/>
</dbReference>
<evidence type="ECO:0000256" key="4">
    <source>
        <dbReference type="ARBA" id="ARBA00023136"/>
    </source>
</evidence>
<sequence>MEFERVLKEIGGFGFFNKTVMLATLVLGTWHTSMCYFGHIFVLLTAPSQWCLLNETAIATTDWTTLPRGKCQLLVPAESGGNATVVAKEGGSCPTGWQYDASELFTSVPMENQWVCSESWKVYVVHGAFWAGSITGYLVSGFLADRIGRKRTILSLLLIGSCATLLAVFFSHFVSFAILRYFAGIGASTVCSMVFVVVIEYTISERRTLVTFLWAMSFTSLACLLPWYAYLIRSWRGLFVTGVCLDALLALTFCWVPESSSWLLAVNRTKEALGILEKIAQFNGKTVSQERLSKLLENTANGGDLRRTPAKTVSLWKSTLVMIRSPRIRKIMFLIYIGWFVISLCYNTITLQLARLGLNIYSTYSIAIAFEIPVNILCILALDTLGRRWPNTFFMLTGGVVCLLMGFLRTESELWTLVMAVVGIMSFAGGYNVTYQLTSEVFPTVIRGRAVLLQRLIGDIGGLLGAQVASLAEYDTYLPMIVMGTLSATASVLLFFLPDTINQALPQTMEDGETFALGQSICFCPLFPSCGGEKGCRKKVASGAHRENSNGEILANTPLNA</sequence>
<feature type="transmembrane region" description="Helical" evidence="5">
    <location>
        <begin position="235"/>
        <end position="256"/>
    </location>
</feature>
<feature type="transmembrane region" description="Helical" evidence="5">
    <location>
        <begin position="209"/>
        <end position="229"/>
    </location>
</feature>
<keyword evidence="4 5" id="KW-0472">Membrane</keyword>
<dbReference type="InterPro" id="IPR036259">
    <property type="entry name" value="MFS_trans_sf"/>
</dbReference>
<evidence type="ECO:0000256" key="5">
    <source>
        <dbReference type="SAM" id="Phobius"/>
    </source>
</evidence>
<keyword evidence="2 5" id="KW-0812">Transmembrane</keyword>
<dbReference type="InterPro" id="IPR020846">
    <property type="entry name" value="MFS_dom"/>
</dbReference>